<dbReference type="AlphaFoldDB" id="A0A4Q5N2Z6"/>
<proteinExistence type="predicted"/>
<sequence length="481" mass="51366">MTAAMGPSSATAPPVPPDERTVGDLLQDADFAARELLWEAPPHTAKARARSWGEVVEAAAGLWASIPDRTGDPSMGRIHKIALGMHRTQLRTGWPGVGAGDPLLERVVENLWLAAELVTARRHPTAPLSEPGHLDSEAARTRIMHVVYVASHGVGQSLDHYNRDLRRVLDAKQRVEQGHSADQSHDLLVRVGTAEQLAASYLAGRWPAALTGQHLDPVEPARLERAIARWDVQARRTLAASPTATDILFTVKVERDLTVTGGRIFAAAAHLGAIDADQHANRLQPALGSLDDAWAQLGVDLQQIAGRARRVDPDLLHAGAELRASLREITADLGGHAGPETMARRVDLGAASLEVQRGMVAAVDFGYVLREAVTDPEFFAPARGVAAACTVLFVRSDDAAWVEMGDLYANRSIPIPEALRDSLAERSADVVAAAVKVDSASTFLGANRDLSPAGPRLNGREHAERAIGVPPGPGPAYGCER</sequence>
<evidence type="ECO:0000256" key="1">
    <source>
        <dbReference type="SAM" id="MobiDB-lite"/>
    </source>
</evidence>
<name>A0A4Q5N2Z6_9MICO</name>
<protein>
    <submittedName>
        <fullName evidence="2">Uncharacterized protein</fullName>
    </submittedName>
</protein>
<organism evidence="2 3">
    <name type="scientific">Pengzhenrongella frigida</name>
    <dbReference type="NCBI Taxonomy" id="1259133"/>
    <lineage>
        <taxon>Bacteria</taxon>
        <taxon>Bacillati</taxon>
        <taxon>Actinomycetota</taxon>
        <taxon>Actinomycetes</taxon>
        <taxon>Micrococcales</taxon>
        <taxon>Pengzhenrongella</taxon>
    </lineage>
</organism>
<evidence type="ECO:0000313" key="2">
    <source>
        <dbReference type="EMBL" id="RYV50977.1"/>
    </source>
</evidence>
<dbReference type="EMBL" id="SDWW01000023">
    <property type="protein sequence ID" value="RYV50977.1"/>
    <property type="molecule type" value="Genomic_DNA"/>
</dbReference>
<comment type="caution">
    <text evidence="2">The sequence shown here is derived from an EMBL/GenBank/DDBJ whole genome shotgun (WGS) entry which is preliminary data.</text>
</comment>
<evidence type="ECO:0000313" key="3">
    <source>
        <dbReference type="Proteomes" id="UP000293764"/>
    </source>
</evidence>
<accession>A0A4Q5N2Z6</accession>
<feature type="region of interest" description="Disordered" evidence="1">
    <location>
        <begin position="454"/>
        <end position="481"/>
    </location>
</feature>
<dbReference type="Proteomes" id="UP000293764">
    <property type="component" value="Unassembled WGS sequence"/>
</dbReference>
<dbReference type="RefSeq" id="WP_130102682.1">
    <property type="nucleotide sequence ID" value="NZ_SDWW01000023.1"/>
</dbReference>
<keyword evidence="3" id="KW-1185">Reference proteome</keyword>
<gene>
    <name evidence="2" type="ORF">EUA98_10745</name>
</gene>
<dbReference type="OrthoDB" id="4849091at2"/>
<reference evidence="2 3" key="1">
    <citation type="submission" date="2019-01" db="EMBL/GenBank/DDBJ databases">
        <title>Novel species of Cellulomonas.</title>
        <authorList>
            <person name="Liu Q."/>
            <person name="Xin Y.-H."/>
        </authorList>
    </citation>
    <scope>NUCLEOTIDE SEQUENCE [LARGE SCALE GENOMIC DNA]</scope>
    <source>
        <strain evidence="2 3">HLT2-17</strain>
    </source>
</reference>
<feature type="region of interest" description="Disordered" evidence="1">
    <location>
        <begin position="1"/>
        <end position="21"/>
    </location>
</feature>